<evidence type="ECO:0000259" key="1">
    <source>
        <dbReference type="Pfam" id="PF16700"/>
    </source>
</evidence>
<keyword evidence="3" id="KW-1185">Reference proteome</keyword>
<dbReference type="InterPro" id="IPR032027">
    <property type="entry name" value="SNCAIP_SNCA-bd"/>
</dbReference>
<gene>
    <name evidence="2" type="ORF">QYF61_018395</name>
</gene>
<sequence>MCSRYLVVVETCMSLASQVVKLTKQLKESPSQNDDTDELFYKELREISRSVALVLTGDFNFPDVKWDYHTADKNRSRKFLKHVENNFLVQIHLSLFNLSSLIHLLIVLMFLSGPTLGYLSIYVTYFYNQVLYLGSNILPQCCSPDGFASALPIVLLPLL</sequence>
<accession>A0AAN7MJC2</accession>
<dbReference type="PANTHER" id="PTHR22882">
    <property type="entry name" value="SYNPHILIN-1"/>
    <property type="match status" value="1"/>
</dbReference>
<dbReference type="AlphaFoldDB" id="A0AAN7MJC2"/>
<feature type="domain" description="Synphilin-1 alpha-Synuclein-binding" evidence="1">
    <location>
        <begin position="9"/>
        <end position="28"/>
    </location>
</feature>
<dbReference type="EMBL" id="JAUNZN010000032">
    <property type="protein sequence ID" value="KAK4807054.1"/>
    <property type="molecule type" value="Genomic_DNA"/>
</dbReference>
<dbReference type="Proteomes" id="UP001333110">
    <property type="component" value="Unassembled WGS sequence"/>
</dbReference>
<comment type="caution">
    <text evidence="2">The sequence shown here is derived from an EMBL/GenBank/DDBJ whole genome shotgun (WGS) entry which is preliminary data.</text>
</comment>
<dbReference type="Gene3D" id="6.10.250.750">
    <property type="match status" value="1"/>
</dbReference>
<evidence type="ECO:0000313" key="2">
    <source>
        <dbReference type="EMBL" id="KAK4807054.1"/>
    </source>
</evidence>
<proteinExistence type="predicted"/>
<dbReference type="PANTHER" id="PTHR22882:SF3">
    <property type="entry name" value="SYNPHILIN-1"/>
    <property type="match status" value="1"/>
</dbReference>
<dbReference type="InterPro" id="IPR040133">
    <property type="entry name" value="SNCAIP"/>
</dbReference>
<name>A0AAN7MJC2_MYCAM</name>
<organism evidence="2 3">
    <name type="scientific">Mycteria americana</name>
    <name type="common">Wood stork</name>
    <dbReference type="NCBI Taxonomy" id="33587"/>
    <lineage>
        <taxon>Eukaryota</taxon>
        <taxon>Metazoa</taxon>
        <taxon>Chordata</taxon>
        <taxon>Craniata</taxon>
        <taxon>Vertebrata</taxon>
        <taxon>Euteleostomi</taxon>
        <taxon>Archelosauria</taxon>
        <taxon>Archosauria</taxon>
        <taxon>Dinosauria</taxon>
        <taxon>Saurischia</taxon>
        <taxon>Theropoda</taxon>
        <taxon>Coelurosauria</taxon>
        <taxon>Aves</taxon>
        <taxon>Neognathae</taxon>
        <taxon>Neoaves</taxon>
        <taxon>Aequornithes</taxon>
        <taxon>Ciconiiformes</taxon>
        <taxon>Ciconiidae</taxon>
        <taxon>Mycteria</taxon>
    </lineage>
</organism>
<evidence type="ECO:0000313" key="3">
    <source>
        <dbReference type="Proteomes" id="UP001333110"/>
    </source>
</evidence>
<protein>
    <recommendedName>
        <fullName evidence="1">Synphilin-1 alpha-Synuclein-binding domain-containing protein</fullName>
    </recommendedName>
</protein>
<dbReference type="GO" id="GO:0031625">
    <property type="term" value="F:ubiquitin protein ligase binding"/>
    <property type="evidence" value="ECO:0007669"/>
    <property type="project" value="TreeGrafter"/>
</dbReference>
<reference evidence="2 3" key="1">
    <citation type="journal article" date="2023" name="J. Hered.">
        <title>Chromosome-level genome of the wood stork (Mycteria americana) provides insight into avian chromosome evolution.</title>
        <authorList>
            <person name="Flamio R. Jr."/>
            <person name="Ramstad K.M."/>
        </authorList>
    </citation>
    <scope>NUCLEOTIDE SEQUENCE [LARGE SCALE GENOMIC DNA]</scope>
    <source>
        <strain evidence="2">JAX WOST 10</strain>
    </source>
</reference>
<dbReference type="Pfam" id="PF16700">
    <property type="entry name" value="SNCAIP_SNCA_bd"/>
    <property type="match status" value="1"/>
</dbReference>